<organism evidence="2">
    <name type="scientific">Phytophthora nicotianae</name>
    <name type="common">Potato buckeye rot agent</name>
    <name type="synonym">Phytophthora parasitica</name>
    <dbReference type="NCBI Taxonomy" id="4792"/>
    <lineage>
        <taxon>Eukaryota</taxon>
        <taxon>Sar</taxon>
        <taxon>Stramenopiles</taxon>
        <taxon>Oomycota</taxon>
        <taxon>Peronosporomycetes</taxon>
        <taxon>Peronosporales</taxon>
        <taxon>Peronosporaceae</taxon>
        <taxon>Phytophthora</taxon>
    </lineage>
</organism>
<proteinExistence type="predicted"/>
<name>W2FY04_PHYNI</name>
<evidence type="ECO:0000313" key="2">
    <source>
        <dbReference type="EMBL" id="ETK75642.1"/>
    </source>
</evidence>
<dbReference type="Proteomes" id="UP000053236">
    <property type="component" value="Unassembled WGS sequence"/>
</dbReference>
<protein>
    <recommendedName>
        <fullName evidence="3">Secreted protein</fullName>
    </recommendedName>
</protein>
<evidence type="ECO:0000256" key="1">
    <source>
        <dbReference type="SAM" id="SignalP"/>
    </source>
</evidence>
<feature type="chain" id="PRO_5004816685" description="Secreted protein" evidence="1">
    <location>
        <begin position="20"/>
        <end position="73"/>
    </location>
</feature>
<dbReference type="AlphaFoldDB" id="W2FY04"/>
<dbReference type="EMBL" id="KI688781">
    <property type="protein sequence ID" value="ETK75642.1"/>
    <property type="molecule type" value="Genomic_DNA"/>
</dbReference>
<keyword evidence="1" id="KW-0732">Signal</keyword>
<feature type="signal peptide" evidence="1">
    <location>
        <begin position="1"/>
        <end position="19"/>
    </location>
</feature>
<sequence length="73" mass="8638">MLPSLLDVLTLSVVLLVFGKYKTLLEIQWPDTSFQRQDEYVGVSVVHHRIQNYRNIRLHLPYQPDDHFTCPNE</sequence>
<evidence type="ECO:0008006" key="3">
    <source>
        <dbReference type="Google" id="ProtNLM"/>
    </source>
</evidence>
<accession>W2FY04</accession>
<feature type="non-terminal residue" evidence="2">
    <location>
        <position position="73"/>
    </location>
</feature>
<reference evidence="2" key="1">
    <citation type="submission" date="2013-11" db="EMBL/GenBank/DDBJ databases">
        <title>The Genome Sequence of Phytophthora parasitica CJ02B3.</title>
        <authorList>
            <consortium name="The Broad Institute Genomics Platform"/>
            <person name="Russ C."/>
            <person name="Tyler B."/>
            <person name="Panabieres F."/>
            <person name="Shan W."/>
            <person name="Tripathy S."/>
            <person name="Grunwald N."/>
            <person name="Machado M."/>
            <person name="Johnson C.S."/>
            <person name="Arredondo F."/>
            <person name="Hong C."/>
            <person name="Coffey M."/>
            <person name="Young S.K."/>
            <person name="Zeng Q."/>
            <person name="Gargeya S."/>
            <person name="Fitzgerald M."/>
            <person name="Abouelleil A."/>
            <person name="Alvarado L."/>
            <person name="Chapman S.B."/>
            <person name="Gainer-Dewar J."/>
            <person name="Goldberg J."/>
            <person name="Griggs A."/>
            <person name="Gujja S."/>
            <person name="Hansen M."/>
            <person name="Howarth C."/>
            <person name="Imamovic A."/>
            <person name="Ireland A."/>
            <person name="Larimer J."/>
            <person name="McCowan C."/>
            <person name="Murphy C."/>
            <person name="Pearson M."/>
            <person name="Poon T.W."/>
            <person name="Priest M."/>
            <person name="Roberts A."/>
            <person name="Saif S."/>
            <person name="Shea T."/>
            <person name="Sykes S."/>
            <person name="Wortman J."/>
            <person name="Nusbaum C."/>
            <person name="Birren B."/>
        </authorList>
    </citation>
    <scope>NUCLEOTIDE SEQUENCE [LARGE SCALE GENOMIC DNA]</scope>
    <source>
        <strain evidence="2">CJ02B3</strain>
    </source>
</reference>
<gene>
    <name evidence="2" type="ORF">L915_17786</name>
</gene>